<evidence type="ECO:0000313" key="2">
    <source>
        <dbReference type="EMBL" id="KDQ34243.1"/>
    </source>
</evidence>
<name>A0A067P1P2_PLEO1</name>
<sequence length="178" mass="18215">MGTAGRNLAPRHPEDSSLPRLLALPSPLTSPSLAPSPSSMFAAAKPAPPASSLASSTLDSRPPASTSTSPTDEDEAGLPSQGSLVWVTVEEDRPGRGACVPIGSFSPPLLPASPPLDVAFNPLDPTSPLRSSLLPSPVAPVNTAAASPSSLFFFVVAIDTSTPFVQAFPYDQGLCRSL</sequence>
<dbReference type="Proteomes" id="UP000027073">
    <property type="component" value="Unassembled WGS sequence"/>
</dbReference>
<organism evidence="2 3">
    <name type="scientific">Pleurotus ostreatus (strain PC15)</name>
    <name type="common">Oyster mushroom</name>
    <dbReference type="NCBI Taxonomy" id="1137138"/>
    <lineage>
        <taxon>Eukaryota</taxon>
        <taxon>Fungi</taxon>
        <taxon>Dikarya</taxon>
        <taxon>Basidiomycota</taxon>
        <taxon>Agaricomycotina</taxon>
        <taxon>Agaricomycetes</taxon>
        <taxon>Agaricomycetidae</taxon>
        <taxon>Agaricales</taxon>
        <taxon>Pleurotineae</taxon>
        <taxon>Pleurotaceae</taxon>
        <taxon>Pleurotus</taxon>
    </lineage>
</organism>
<dbReference type="InParanoid" id="A0A067P1P2"/>
<dbReference type="VEuPathDB" id="FungiDB:PLEOSDRAFT_1100169"/>
<evidence type="ECO:0000313" key="3">
    <source>
        <dbReference type="Proteomes" id="UP000027073"/>
    </source>
</evidence>
<proteinExistence type="predicted"/>
<gene>
    <name evidence="2" type="ORF">PLEOSDRAFT_1100169</name>
</gene>
<dbReference type="EMBL" id="KL198004">
    <property type="protein sequence ID" value="KDQ34243.1"/>
    <property type="molecule type" value="Genomic_DNA"/>
</dbReference>
<evidence type="ECO:0000256" key="1">
    <source>
        <dbReference type="SAM" id="MobiDB-lite"/>
    </source>
</evidence>
<dbReference type="AlphaFoldDB" id="A0A067P1P2"/>
<accession>A0A067P1P2</accession>
<reference evidence="3" key="1">
    <citation type="journal article" date="2014" name="Proc. Natl. Acad. Sci. U.S.A.">
        <title>Extensive sampling of basidiomycete genomes demonstrates inadequacy of the white-rot/brown-rot paradigm for wood decay fungi.</title>
        <authorList>
            <person name="Riley R."/>
            <person name="Salamov A.A."/>
            <person name="Brown D.W."/>
            <person name="Nagy L.G."/>
            <person name="Floudas D."/>
            <person name="Held B.W."/>
            <person name="Levasseur A."/>
            <person name="Lombard V."/>
            <person name="Morin E."/>
            <person name="Otillar R."/>
            <person name="Lindquist E.A."/>
            <person name="Sun H."/>
            <person name="LaButti K.M."/>
            <person name="Schmutz J."/>
            <person name="Jabbour D."/>
            <person name="Luo H."/>
            <person name="Baker S.E."/>
            <person name="Pisabarro A.G."/>
            <person name="Walton J.D."/>
            <person name="Blanchette R.A."/>
            <person name="Henrissat B."/>
            <person name="Martin F."/>
            <person name="Cullen D."/>
            <person name="Hibbett D.S."/>
            <person name="Grigoriev I.V."/>
        </authorList>
    </citation>
    <scope>NUCLEOTIDE SEQUENCE [LARGE SCALE GENOMIC DNA]</scope>
    <source>
        <strain evidence="3">PC15</strain>
    </source>
</reference>
<feature type="compositionally biased region" description="Low complexity" evidence="1">
    <location>
        <begin position="18"/>
        <end position="70"/>
    </location>
</feature>
<protein>
    <submittedName>
        <fullName evidence="2">Uncharacterized protein</fullName>
    </submittedName>
</protein>
<feature type="region of interest" description="Disordered" evidence="1">
    <location>
        <begin position="1"/>
        <end position="83"/>
    </location>
</feature>
<dbReference type="HOGENOM" id="CLU_1511195_0_0_1"/>